<organism evidence="1 2">
    <name type="scientific">Pseudomonas syringae pv. coriandricola</name>
    <dbReference type="NCBI Taxonomy" id="264453"/>
    <lineage>
        <taxon>Bacteria</taxon>
        <taxon>Pseudomonadati</taxon>
        <taxon>Pseudomonadota</taxon>
        <taxon>Gammaproteobacteria</taxon>
        <taxon>Pseudomonadales</taxon>
        <taxon>Pseudomonadaceae</taxon>
        <taxon>Pseudomonas</taxon>
    </lineage>
</organism>
<evidence type="ECO:0000313" key="1">
    <source>
        <dbReference type="EMBL" id="RMN08541.1"/>
    </source>
</evidence>
<proteinExistence type="predicted"/>
<gene>
    <name evidence="1" type="ORF">ALQ65_02139</name>
</gene>
<sequence>MLSSPKNAGSGSTLKLTYSPLFKPTFTQASHDPDPPHDPGRLRPLLAHLPGHRHCSGNLRLRSCAHSGAGAQSVDEDFLDRGQLRNSSQFGSLSGKRIEKAHEDLTFPRMPPENEDVIWETWVPLKQDAYFLELQIWYPYNFINPGEEDRGYLFQMELDTQGSTSIDGLTATDLEVKSSSRAGFLTLEIAE</sequence>
<name>A0A3M3JE24_9PSED</name>
<comment type="caution">
    <text evidence="1">The sequence shown here is derived from an EMBL/GenBank/DDBJ whole genome shotgun (WGS) entry which is preliminary data.</text>
</comment>
<dbReference type="EMBL" id="RBOV01000320">
    <property type="protein sequence ID" value="RMN08541.1"/>
    <property type="molecule type" value="Genomic_DNA"/>
</dbReference>
<dbReference type="Proteomes" id="UP000271468">
    <property type="component" value="Unassembled WGS sequence"/>
</dbReference>
<dbReference type="AlphaFoldDB" id="A0A3M3JE24"/>
<accession>A0A3M3JE24</accession>
<protein>
    <submittedName>
        <fullName evidence="1">Uncharacterized protein</fullName>
    </submittedName>
</protein>
<reference evidence="1 2" key="1">
    <citation type="submission" date="2018-08" db="EMBL/GenBank/DDBJ databases">
        <title>Recombination of ecologically and evolutionarily significant loci maintains genetic cohesion in the Pseudomonas syringae species complex.</title>
        <authorList>
            <person name="Dillon M."/>
            <person name="Thakur S."/>
            <person name="Almeida R.N.D."/>
            <person name="Weir B.S."/>
            <person name="Guttman D.S."/>
        </authorList>
    </citation>
    <scope>NUCLEOTIDE SEQUENCE [LARGE SCALE GENOMIC DNA]</scope>
    <source>
        <strain evidence="1 2">ICMP 12341</strain>
    </source>
</reference>
<evidence type="ECO:0000313" key="2">
    <source>
        <dbReference type="Proteomes" id="UP000271468"/>
    </source>
</evidence>